<evidence type="ECO:0000256" key="2">
    <source>
        <dbReference type="ARBA" id="ARBA00022540"/>
    </source>
</evidence>
<dbReference type="EMBL" id="MN448290">
    <property type="protein sequence ID" value="QFG74714.1"/>
    <property type="molecule type" value="Genomic_DNA"/>
</dbReference>
<keyword evidence="7" id="KW-0251">Elongation factor</keyword>
<dbReference type="InterPro" id="IPR000795">
    <property type="entry name" value="T_Tr_GTP-bd_dom"/>
</dbReference>
<comment type="similarity">
    <text evidence="1">Belongs to the TRAFAC class translation factor GTPase superfamily. Classic translation factor GTPase family. IF-2 subfamily.</text>
</comment>
<dbReference type="SUPFAM" id="SSF52540">
    <property type="entry name" value="P-loop containing nucleoside triphosphate hydrolases"/>
    <property type="match status" value="1"/>
</dbReference>
<keyword evidence="2" id="KW-0396">Initiation factor</keyword>
<dbReference type="PROSITE" id="PS51722">
    <property type="entry name" value="G_TR_2"/>
    <property type="match status" value="1"/>
</dbReference>
<dbReference type="InterPro" id="IPR015760">
    <property type="entry name" value="TIF_IF2"/>
</dbReference>
<evidence type="ECO:0000313" key="7">
    <source>
        <dbReference type="EMBL" id="QFG74714.1"/>
    </source>
</evidence>
<dbReference type="InterPro" id="IPR009000">
    <property type="entry name" value="Transl_B-barrel_sf"/>
</dbReference>
<keyword evidence="3" id="KW-0547">Nucleotide-binding</keyword>
<dbReference type="Gene3D" id="3.40.50.300">
    <property type="entry name" value="P-loop containing nucleotide triphosphate hydrolases"/>
    <property type="match status" value="1"/>
</dbReference>
<name>A0A5J6VMP8_9VIRU</name>
<dbReference type="PANTHER" id="PTHR43381:SF4">
    <property type="entry name" value="EUKARYOTIC TRANSLATION INITIATION FACTOR 5B"/>
    <property type="match status" value="1"/>
</dbReference>
<dbReference type="Gene3D" id="2.40.30.10">
    <property type="entry name" value="Translation factors"/>
    <property type="match status" value="2"/>
</dbReference>
<evidence type="ECO:0000256" key="5">
    <source>
        <dbReference type="ARBA" id="ARBA00023134"/>
    </source>
</evidence>
<dbReference type="NCBIfam" id="TIGR00231">
    <property type="entry name" value="small_GTP"/>
    <property type="match status" value="1"/>
</dbReference>
<dbReference type="GO" id="GO:0005525">
    <property type="term" value="F:GTP binding"/>
    <property type="evidence" value="ECO:0007669"/>
    <property type="project" value="UniProtKB-KW"/>
</dbReference>
<evidence type="ECO:0000259" key="6">
    <source>
        <dbReference type="PROSITE" id="PS51722"/>
    </source>
</evidence>
<proteinExistence type="inferred from homology"/>
<dbReference type="Gene3D" id="3.40.50.10050">
    <property type="entry name" value="Translation initiation factor IF- 2, domain 3"/>
    <property type="match status" value="1"/>
</dbReference>
<dbReference type="SUPFAM" id="SSF52156">
    <property type="entry name" value="Initiation factor IF2/eIF5b, domain 3"/>
    <property type="match status" value="1"/>
</dbReference>
<keyword evidence="5" id="KW-0342">GTP-binding</keyword>
<accession>A0A5J6VMP8</accession>
<dbReference type="SUPFAM" id="SSF50447">
    <property type="entry name" value="Translation proteins"/>
    <property type="match status" value="1"/>
</dbReference>
<dbReference type="CDD" id="cd01887">
    <property type="entry name" value="IF2_eIF5B"/>
    <property type="match status" value="1"/>
</dbReference>
<dbReference type="Pfam" id="PF14578">
    <property type="entry name" value="GTP_EFTU_D4"/>
    <property type="match status" value="1"/>
</dbReference>
<evidence type="ECO:0000256" key="1">
    <source>
        <dbReference type="ARBA" id="ARBA00007733"/>
    </source>
</evidence>
<dbReference type="InterPro" id="IPR029459">
    <property type="entry name" value="EFTU-type"/>
</dbReference>
<dbReference type="InterPro" id="IPR027417">
    <property type="entry name" value="P-loop_NTPase"/>
</dbReference>
<dbReference type="Pfam" id="PF00009">
    <property type="entry name" value="GTP_EFTU"/>
    <property type="match status" value="1"/>
</dbReference>
<dbReference type="InterPro" id="IPR036925">
    <property type="entry name" value="TIF_IF2_dom3_sf"/>
</dbReference>
<feature type="domain" description="Tr-type G" evidence="6">
    <location>
        <begin position="35"/>
        <end position="254"/>
    </location>
</feature>
<evidence type="ECO:0000256" key="4">
    <source>
        <dbReference type="ARBA" id="ARBA00022917"/>
    </source>
</evidence>
<dbReference type="PANTHER" id="PTHR43381">
    <property type="entry name" value="TRANSLATION INITIATION FACTOR IF-2-RELATED"/>
    <property type="match status" value="1"/>
</dbReference>
<dbReference type="InterPro" id="IPR005225">
    <property type="entry name" value="Small_GTP-bd"/>
</dbReference>
<dbReference type="GO" id="GO:0003924">
    <property type="term" value="F:GTPase activity"/>
    <property type="evidence" value="ECO:0007669"/>
    <property type="project" value="InterPro"/>
</dbReference>
<reference evidence="7" key="1">
    <citation type="journal article" date="2019" name="Philos. Trans. R. Soc. Lond., B, Biol. Sci.">
        <title>Targeted metagenomic recovery of four divergent viruses reveals shared and distinctive characteristics of giant viruses of marine eukaryotes.</title>
        <authorList>
            <person name="Needham D.M."/>
            <person name="Poirier C."/>
            <person name="Hehenberger E."/>
            <person name="Jimenez V."/>
            <person name="Swalwell J.E."/>
            <person name="Santoro A.E."/>
            <person name="Worden A.Z."/>
        </authorList>
    </citation>
    <scope>NUCLEOTIDE SEQUENCE</scope>
    <source>
        <strain evidence="7">MPacV-611</strain>
    </source>
</reference>
<protein>
    <submittedName>
        <fullName evidence="7">Elongation factor Tu GTP binding domain protein</fullName>
    </submittedName>
</protein>
<dbReference type="PRINTS" id="PR00315">
    <property type="entry name" value="ELONGATNFCT"/>
</dbReference>
<sequence>MDKKLLEINRISTESIPKKIVLDENKKITNIDKKLKSPICAFMGHVDAGKTSLIDIIKNSKVQESEPGNITQNISSTFIDIDNMISITKEIKGKFEIEPTVPGILILDTPGHEVFNSFRETSASLCDIVVLVIDIFDGVKPQTIESINILKNNKIPFVIAATKIDKVDNYNNNDETSLKKAFKLQEKSVVQMIVTYIEDLKYDLSKHNINAEFYSRNTKPKNVYSIIPISCKTKNGLADLLALVIYLSQNWMNKKILYKDKVDATVMECRQDKKMGWILNLILSNGTLNTYDKYYVIKNNEIKQTSVRKIYDTSNFNLDCKSLRASKGAIILGSNLENVVVGTKLYTNKKEAENNRVNLDKYKLCKEGVSLQAPTLGCLDALYKLFSKNNIPIMNVSINKIFERDLNNLESKLDKIEDKEFRCLVYYDTMNLKEEERIFNIAENKDIYFICSNIIYELLELYKDFRDSTKKKRIEQMEELGEAIFPCKIKILKDFVFKKSGDVLIFGIKVTHGRINVGMPLFINLEKKSNSIKVPQFGKILSIEKNNESLTEATIDDEVCIKVENPENLIYDRNFYYNSDIYSLLTRKSINLLKKDYRDKLSKNDWLLVIDIIKILDIKK</sequence>
<organism evidence="7">
    <name type="scientific">Megaviridae environmental sample</name>
    <dbReference type="NCBI Taxonomy" id="1737588"/>
    <lineage>
        <taxon>Viruses</taxon>
        <taxon>Varidnaviria</taxon>
        <taxon>Bamfordvirae</taxon>
        <taxon>Nucleocytoviricota</taxon>
        <taxon>Megaviricetes</taxon>
        <taxon>Imitervirales</taxon>
        <taxon>Mimiviridae</taxon>
        <taxon>environmental samples</taxon>
    </lineage>
</organism>
<keyword evidence="4" id="KW-0648">Protein biosynthesis</keyword>
<evidence type="ECO:0000256" key="3">
    <source>
        <dbReference type="ARBA" id="ARBA00022741"/>
    </source>
</evidence>